<feature type="compositionally biased region" description="Low complexity" evidence="9">
    <location>
        <begin position="394"/>
        <end position="406"/>
    </location>
</feature>
<dbReference type="SUPFAM" id="SSF55486">
    <property type="entry name" value="Metalloproteases ('zincins'), catalytic domain"/>
    <property type="match status" value="1"/>
</dbReference>
<evidence type="ECO:0000259" key="11">
    <source>
        <dbReference type="PROSITE" id="PS51864"/>
    </source>
</evidence>
<gene>
    <name evidence="12" type="primary">Tast2b</name>
</gene>
<evidence type="ECO:0000313" key="12">
    <source>
        <dbReference type="EMBL" id="AZM68748.1"/>
    </source>
</evidence>
<keyword evidence="4 7" id="KW-0862">Zinc</keyword>
<dbReference type="InterPro" id="IPR034035">
    <property type="entry name" value="Astacin-like_dom"/>
</dbReference>
<dbReference type="Gene3D" id="2.40.128.340">
    <property type="match status" value="1"/>
</dbReference>
<evidence type="ECO:0000256" key="4">
    <source>
        <dbReference type="ARBA" id="ARBA00022833"/>
    </source>
</evidence>
<dbReference type="GO" id="GO:0008270">
    <property type="term" value="F:zinc ion binding"/>
    <property type="evidence" value="ECO:0007669"/>
    <property type="project" value="UniProtKB-UniRule"/>
</dbReference>
<dbReference type="Gene3D" id="2.20.100.10">
    <property type="entry name" value="Thrombospondin type-1 (TSP1) repeat"/>
    <property type="match status" value="3"/>
</dbReference>
<dbReference type="Pfam" id="PF00090">
    <property type="entry name" value="TSP_1"/>
    <property type="match status" value="3"/>
</dbReference>
<evidence type="ECO:0000256" key="3">
    <source>
        <dbReference type="ARBA" id="ARBA00022801"/>
    </source>
</evidence>
<feature type="region of interest" description="Disordered" evidence="9">
    <location>
        <begin position="1"/>
        <end position="40"/>
    </location>
</feature>
<feature type="transmembrane region" description="Helical" evidence="10">
    <location>
        <begin position="50"/>
        <end position="72"/>
    </location>
</feature>
<feature type="binding site" evidence="7">
    <location>
        <position position="274"/>
    </location>
    <ligand>
        <name>Zn(2+)</name>
        <dbReference type="ChEBI" id="CHEBI:29105"/>
        <note>catalytic</note>
    </ligand>
</feature>
<dbReference type="PROSITE" id="PS50092">
    <property type="entry name" value="TSP1"/>
    <property type="match status" value="3"/>
</dbReference>
<evidence type="ECO:0000256" key="2">
    <source>
        <dbReference type="ARBA" id="ARBA00022723"/>
    </source>
</evidence>
<keyword evidence="1 7" id="KW-0645">Protease</keyword>
<dbReference type="InterPro" id="IPR006026">
    <property type="entry name" value="Peptidase_Metallo"/>
</dbReference>
<accession>A0A3Q8VPP1</accession>
<keyword evidence="5 7" id="KW-0482">Metalloprotease</keyword>
<feature type="compositionally biased region" description="Gly residues" evidence="9">
    <location>
        <begin position="377"/>
        <end position="391"/>
    </location>
</feature>
<dbReference type="SUPFAM" id="SSF82895">
    <property type="entry name" value="TSP-1 type 1 repeat"/>
    <property type="match status" value="2"/>
</dbReference>
<dbReference type="PANTHER" id="PTHR10127:SF780">
    <property type="entry name" value="METALLOENDOPEPTIDASE"/>
    <property type="match status" value="1"/>
</dbReference>
<proteinExistence type="evidence at transcript level"/>
<dbReference type="Pfam" id="PF01400">
    <property type="entry name" value="Astacin"/>
    <property type="match status" value="1"/>
</dbReference>
<dbReference type="SUPFAM" id="SSF69318">
    <property type="entry name" value="Integrin alpha N-terminal domain"/>
    <property type="match status" value="1"/>
</dbReference>
<dbReference type="Gene3D" id="3.40.390.10">
    <property type="entry name" value="Collagenase (Catalytic Domain)"/>
    <property type="match status" value="1"/>
</dbReference>
<keyword evidence="10" id="KW-1133">Transmembrane helix</keyword>
<dbReference type="InterPro" id="IPR036383">
    <property type="entry name" value="TSP1_rpt_sf"/>
</dbReference>
<evidence type="ECO:0000256" key="5">
    <source>
        <dbReference type="ARBA" id="ARBA00023049"/>
    </source>
</evidence>
<dbReference type="PRINTS" id="PR00480">
    <property type="entry name" value="ASTACIN"/>
</dbReference>
<evidence type="ECO:0000256" key="8">
    <source>
        <dbReference type="RuleBase" id="RU361183"/>
    </source>
</evidence>
<dbReference type="PROSITE" id="PS51864">
    <property type="entry name" value="ASTACIN"/>
    <property type="match status" value="1"/>
</dbReference>
<feature type="domain" description="Peptidase M12A" evidence="11">
    <location>
        <begin position="167"/>
        <end position="372"/>
    </location>
</feature>
<evidence type="ECO:0000256" key="1">
    <source>
        <dbReference type="ARBA" id="ARBA00022670"/>
    </source>
</evidence>
<name>A0A3Q8VPP1_9ASCI</name>
<evidence type="ECO:0000256" key="10">
    <source>
        <dbReference type="SAM" id="Phobius"/>
    </source>
</evidence>
<feature type="binding site" evidence="7">
    <location>
        <position position="270"/>
    </location>
    <ligand>
        <name>Zn(2+)</name>
        <dbReference type="ChEBI" id="CHEBI:29105"/>
        <note>catalytic</note>
    </ligand>
</feature>
<protein>
    <recommendedName>
        <fullName evidence="8">Metalloendopeptidase</fullName>
        <ecNumber evidence="8">3.4.24.-</ecNumber>
    </recommendedName>
</protein>
<dbReference type="CDD" id="cd04280">
    <property type="entry name" value="ZnMc_astacin_like"/>
    <property type="match status" value="1"/>
</dbReference>
<dbReference type="GO" id="GO:0006508">
    <property type="term" value="P:proteolysis"/>
    <property type="evidence" value="ECO:0007669"/>
    <property type="project" value="UniProtKB-KW"/>
</dbReference>
<evidence type="ECO:0000256" key="6">
    <source>
        <dbReference type="ARBA" id="ARBA00023180"/>
    </source>
</evidence>
<keyword evidence="10" id="KW-0812">Transmembrane</keyword>
<dbReference type="InterPro" id="IPR000884">
    <property type="entry name" value="TSP1_rpt"/>
</dbReference>
<evidence type="ECO:0000256" key="9">
    <source>
        <dbReference type="SAM" id="MobiDB-lite"/>
    </source>
</evidence>
<dbReference type="InterPro" id="IPR001506">
    <property type="entry name" value="Peptidase_M12A"/>
</dbReference>
<keyword evidence="10" id="KW-0472">Membrane</keyword>
<dbReference type="EMBL" id="MH108631">
    <property type="protein sequence ID" value="AZM68748.1"/>
    <property type="molecule type" value="mRNA"/>
</dbReference>
<dbReference type="AlphaFoldDB" id="A0A3Q8VPP1"/>
<organism evidence="12">
    <name type="scientific">Ciona robusta</name>
    <dbReference type="NCBI Taxonomy" id="1774208"/>
    <lineage>
        <taxon>Eukaryota</taxon>
        <taxon>Metazoa</taxon>
        <taxon>Chordata</taxon>
        <taxon>Tunicata</taxon>
        <taxon>Ascidiacea</taxon>
        <taxon>Phlebobranchia</taxon>
        <taxon>Cionidae</taxon>
        <taxon>Ciona</taxon>
    </lineage>
</organism>
<sequence length="784" mass="86540">MDYFLEPSAAHKPPSGGREKHRRRRQAQAGAGKRAVETKQKESNDVKKKFIIIGLAVVALVGGAAGIAVFLMQGTSPVCGEGSTDPITISECLVVNCPFDTTTCTLPCPFGFAVKDENSVCPVSCTCASQGNFEGDVHFTSDDVPDLLDRYSYVNKDDEEFSLFVGSAYKHERVGKWNQVALPSGRIPVGYKLDNRLKNSQKFKDALKGAIKAYKENTCIDIAPYDSAKHGKKFVDIKHADGCYASLGYAEKEQRMSIGYGCDYVGIIIHEFLHTMGFAHEQTRPDRDQFVKVNFENIKANSDYNFQKVAANRVYDLKSEYDIGSVMHYESSAFSKNYKSTIVDKKTGGVLQTQKERLSESDIYEVNVFLCGGSKEGGGGGGEGGGGGGGSVATTRQPPTTTRRPVTTTRRWPYTTIPRTTRATTRPPTPTTRRPWYRTTTLSPWRRTTTPRNRNRGLSEWGQWIGCTATCGDFSTKVRARYCQVQTAGCKAVYETVNCKRKPCPVSVQWGPWSPFGSCTKTCGSGLRLRYRYCPRRSQCLGKSFQANPCTLKSCVSSQRYAPVAWTNWMSWGICFKSCGSGIRYRSRHCKKGHYFSYGCPGRHHELGYCNTFSCTSSFANDPPSPMFSFDSKSVANLCSGANSDVVFIFGDFNGDRNVDVMCGNQDGDFEVGLATSNGEINTASWRGRLDGCVVQSGQIAVGDFNGDAMSDIVCVDRVKKKTTVRLSNNGQFPTGEGYSGSFCTDDSDWLIPLDIDGDSKWDFMCSHNNRDHEILMNSFTNPS</sequence>
<comment type="cofactor">
    <cofactor evidence="7 8">
        <name>Zn(2+)</name>
        <dbReference type="ChEBI" id="CHEBI:29105"/>
    </cofactor>
    <text evidence="7 8">Binds 1 zinc ion per subunit.</text>
</comment>
<feature type="binding site" evidence="7">
    <location>
        <position position="280"/>
    </location>
    <ligand>
        <name>Zn(2+)</name>
        <dbReference type="ChEBI" id="CHEBI:29105"/>
        <note>catalytic</note>
    </ligand>
</feature>
<reference evidence="12" key="1">
    <citation type="submission" date="2018-03" db="EMBL/GenBank/DDBJ databases">
        <authorList>
            <person name="Nakazawa S."/>
            <person name="Shirae-Kurabayashi M."/>
            <person name="Sawada H."/>
        </authorList>
    </citation>
    <scope>NUCLEOTIDE SEQUENCE</scope>
    <source>
        <tissue evidence="12">Testis</tissue>
    </source>
</reference>
<keyword evidence="3 7" id="KW-0378">Hydrolase</keyword>
<dbReference type="SMART" id="SM00235">
    <property type="entry name" value="ZnMc"/>
    <property type="match status" value="1"/>
</dbReference>
<dbReference type="GO" id="GO:0004222">
    <property type="term" value="F:metalloendopeptidase activity"/>
    <property type="evidence" value="ECO:0007669"/>
    <property type="project" value="UniProtKB-UniRule"/>
</dbReference>
<keyword evidence="6" id="KW-0325">Glycoprotein</keyword>
<dbReference type="InterPro" id="IPR024079">
    <property type="entry name" value="MetalloPept_cat_dom_sf"/>
</dbReference>
<keyword evidence="2 7" id="KW-0479">Metal-binding</keyword>
<dbReference type="PANTHER" id="PTHR10127">
    <property type="entry name" value="DISCOIDIN, CUB, EGF, LAMININ , AND ZINC METALLOPROTEASE DOMAIN CONTAINING"/>
    <property type="match status" value="1"/>
</dbReference>
<dbReference type="EC" id="3.4.24.-" evidence="8"/>
<evidence type="ECO:0000256" key="7">
    <source>
        <dbReference type="PROSITE-ProRule" id="PRU01211"/>
    </source>
</evidence>
<dbReference type="InterPro" id="IPR028994">
    <property type="entry name" value="Integrin_alpha_N"/>
</dbReference>
<feature type="active site" evidence="7">
    <location>
        <position position="271"/>
    </location>
</feature>
<feature type="region of interest" description="Disordered" evidence="9">
    <location>
        <begin position="377"/>
        <end position="406"/>
    </location>
</feature>
<dbReference type="SMART" id="SM00209">
    <property type="entry name" value="TSP1"/>
    <property type="match status" value="3"/>
</dbReference>
<comment type="caution">
    <text evidence="7">Lacks conserved residue(s) required for the propagation of feature annotation.</text>
</comment>